<dbReference type="Pfam" id="PF01055">
    <property type="entry name" value="Glyco_hydro_31_2nd"/>
    <property type="match status" value="1"/>
</dbReference>
<comment type="similarity">
    <text evidence="1 2">Belongs to the glycosyl hydrolase 31 family.</text>
</comment>
<proteinExistence type="inferred from homology"/>
<dbReference type="InterPro" id="IPR051816">
    <property type="entry name" value="Glycosyl_Hydrolase_31"/>
</dbReference>
<feature type="domain" description="Glycoside hydrolase family 31 TIM barrel" evidence="4">
    <location>
        <begin position="214"/>
        <end position="534"/>
    </location>
</feature>
<dbReference type="GO" id="GO:0016787">
    <property type="term" value="F:hydrolase activity"/>
    <property type="evidence" value="ECO:0007669"/>
    <property type="project" value="UniProtKB-KW"/>
</dbReference>
<dbReference type="Gene3D" id="2.60.40.1760">
    <property type="entry name" value="glycosyl hydrolase (family 31)"/>
    <property type="match status" value="1"/>
</dbReference>
<dbReference type="InterPro" id="IPR000322">
    <property type="entry name" value="Glyco_hydro_31_TIM"/>
</dbReference>
<feature type="domain" description="Glycosyl hydrolase family 31 C-terminal" evidence="6">
    <location>
        <begin position="542"/>
        <end position="632"/>
    </location>
</feature>
<dbReference type="CDD" id="cd06595">
    <property type="entry name" value="GH31_u1"/>
    <property type="match status" value="1"/>
</dbReference>
<feature type="signal peptide" evidence="3">
    <location>
        <begin position="1"/>
        <end position="22"/>
    </location>
</feature>
<dbReference type="PANTHER" id="PTHR43863:SF2">
    <property type="entry name" value="MALTASE-GLUCOAMYLASE"/>
    <property type="match status" value="1"/>
</dbReference>
<evidence type="ECO:0000256" key="2">
    <source>
        <dbReference type="RuleBase" id="RU361185"/>
    </source>
</evidence>
<comment type="caution">
    <text evidence="7">The sequence shown here is derived from an EMBL/GenBank/DDBJ whole genome shotgun (WGS) entry which is preliminary data.</text>
</comment>
<organism evidence="7 8">
    <name type="scientific">Luteibacter jiangsuensis</name>
    <dbReference type="NCBI Taxonomy" id="637577"/>
    <lineage>
        <taxon>Bacteria</taxon>
        <taxon>Pseudomonadati</taxon>
        <taxon>Pseudomonadota</taxon>
        <taxon>Gammaproteobacteria</taxon>
        <taxon>Lysobacterales</taxon>
        <taxon>Rhodanobacteraceae</taxon>
        <taxon>Luteibacter</taxon>
    </lineage>
</organism>
<dbReference type="Gene3D" id="3.20.20.80">
    <property type="entry name" value="Glycosidases"/>
    <property type="match status" value="1"/>
</dbReference>
<dbReference type="RefSeq" id="WP_306849204.1">
    <property type="nucleotide sequence ID" value="NZ_JAUSSK010000002.1"/>
</dbReference>
<dbReference type="PANTHER" id="PTHR43863">
    <property type="entry name" value="HYDROLASE, PUTATIVE (AFU_ORTHOLOGUE AFUA_1G03140)-RELATED"/>
    <property type="match status" value="1"/>
</dbReference>
<dbReference type="Proteomes" id="UP001237737">
    <property type="component" value="Unassembled WGS sequence"/>
</dbReference>
<protein>
    <submittedName>
        <fullName evidence="7">Alpha-glucosidase (Family GH31 glycosyl hydrolase)</fullName>
    </submittedName>
</protein>
<evidence type="ECO:0000259" key="6">
    <source>
        <dbReference type="Pfam" id="PF21365"/>
    </source>
</evidence>
<dbReference type="SUPFAM" id="SSF51011">
    <property type="entry name" value="Glycosyl hydrolase domain"/>
    <property type="match status" value="1"/>
</dbReference>
<dbReference type="InterPro" id="IPR048395">
    <property type="entry name" value="Glyco_hydro_31_C"/>
</dbReference>
<keyword evidence="8" id="KW-1185">Reference proteome</keyword>
<dbReference type="EMBL" id="JAUSSK010000002">
    <property type="protein sequence ID" value="MDQ0009667.1"/>
    <property type="molecule type" value="Genomic_DNA"/>
</dbReference>
<dbReference type="SUPFAM" id="SSF51445">
    <property type="entry name" value="(Trans)glycosidases"/>
    <property type="match status" value="1"/>
</dbReference>
<dbReference type="InterPro" id="IPR017853">
    <property type="entry name" value="GH"/>
</dbReference>
<reference evidence="7 8" key="1">
    <citation type="submission" date="2023-07" db="EMBL/GenBank/DDBJ databases">
        <title>Sorghum-associated microbial communities from plants grown in Nebraska, USA.</title>
        <authorList>
            <person name="Schachtman D."/>
        </authorList>
    </citation>
    <scope>NUCLEOTIDE SEQUENCE [LARGE SCALE GENOMIC DNA]</scope>
    <source>
        <strain evidence="7 8">CC60</strain>
    </source>
</reference>
<dbReference type="Gene3D" id="2.60.40.1180">
    <property type="entry name" value="Golgi alpha-mannosidase II"/>
    <property type="match status" value="2"/>
</dbReference>
<evidence type="ECO:0000313" key="7">
    <source>
        <dbReference type="EMBL" id="MDQ0009667.1"/>
    </source>
</evidence>
<evidence type="ECO:0000256" key="1">
    <source>
        <dbReference type="ARBA" id="ARBA00007806"/>
    </source>
</evidence>
<accession>A0ABT9T0G1</accession>
<sequence>MKMYRLAALAVFACAATAPLHATDTPVVSGQARFTVLTPRVIRMEYSPNAQFEDAPSLVFATRGDAPDVKARVDHEKGWLVIRTGVLTLRYREGSGAFTADNLGIASKTTKPAIDWHPGLKEAANLGGTARTLDQVDGERHASDNSLLDLGDGLISRDGWHLVDDTGSFVLGNEKLPWVHRRACQDCTDYTFFGYGHDYTAALGDFALVAGREPLPPRYAFGYWWSRYWNYSDDELRDLVAHFNRYGIPLDVLVIDMDWHRTDGLSWVHPKKDINGQSMGWTGYTWNRSLFPEPGRLLRWLGEQGLKTTLNLHPASGILPHEDAYKDFMAALKADPAKPLPFEAADATYMAAYFSTVLDPLHAMGVSFWWLDWQQWKESKAMPGLSNTWWLNHVFFTHMQEQGDKRALIYHRWGGLGNHRYQVGFSGDSIISWGSLAFQPRFTATASNVLYGYWSHDLGGHTFRDESDPATRRIDPELYIRWMQFGAWSPIMRTHTTKNPNLTKEPWRFAPAQFDALRDTVLTRYTFLPYTYTMGRKAYDTGISLVRPMYYGWPDSDEAYKAVGEYMFGDDLLVSPVTAAGDVNGFTVHETWLPPGSWFDTTNGSVVKGGRMFGGRYRLDEVPVFMRAGAIVPTSTDPSVSVAHDRGARTLRVYPGGNGKAELYEDAGDDESYRTDAFARTALSSEWSKHALRVKIAPRAGSYPGMPASRQWSVDVVGSAMPVSIIVDGVALGRSDDAKPGAWRLIGKDLTLHVTLPEHGYDTAQVVEVTWPANAPDVNGLTGQMRDVREAVAWLKAHWDDVNGVPDEVSLAAQADLLIDYHPERFAEEVAAFRKRYAQLDKALELGGVPADMRATFRARLDASR</sequence>
<dbReference type="Pfam" id="PF21365">
    <property type="entry name" value="Glyco_hydro_31_3rd"/>
    <property type="match status" value="1"/>
</dbReference>
<evidence type="ECO:0000256" key="3">
    <source>
        <dbReference type="SAM" id="SignalP"/>
    </source>
</evidence>
<keyword evidence="2" id="KW-0326">Glycosidase</keyword>
<dbReference type="InterPro" id="IPR033403">
    <property type="entry name" value="DUF5110"/>
</dbReference>
<keyword evidence="2 7" id="KW-0378">Hydrolase</keyword>
<gene>
    <name evidence="7" type="ORF">J2T07_001844</name>
</gene>
<keyword evidence="3" id="KW-0732">Signal</keyword>
<evidence type="ECO:0000259" key="4">
    <source>
        <dbReference type="Pfam" id="PF01055"/>
    </source>
</evidence>
<feature type="chain" id="PRO_5046431454" evidence="3">
    <location>
        <begin position="23"/>
        <end position="865"/>
    </location>
</feature>
<dbReference type="InterPro" id="IPR013780">
    <property type="entry name" value="Glyco_hydro_b"/>
</dbReference>
<dbReference type="Pfam" id="PF17137">
    <property type="entry name" value="DUF5110"/>
    <property type="match status" value="1"/>
</dbReference>
<evidence type="ECO:0000259" key="5">
    <source>
        <dbReference type="Pfam" id="PF17137"/>
    </source>
</evidence>
<name>A0ABT9T0G1_9GAMM</name>
<feature type="domain" description="DUF5110" evidence="5">
    <location>
        <begin position="649"/>
        <end position="718"/>
    </location>
</feature>
<evidence type="ECO:0000313" key="8">
    <source>
        <dbReference type="Proteomes" id="UP001237737"/>
    </source>
</evidence>